<feature type="domain" description="GFO/IDH/MocA-like oxidoreductase" evidence="2">
    <location>
        <begin position="241"/>
        <end position="343"/>
    </location>
</feature>
<proteinExistence type="predicted"/>
<evidence type="ECO:0000259" key="2">
    <source>
        <dbReference type="Pfam" id="PF22725"/>
    </source>
</evidence>
<dbReference type="RefSeq" id="WP_116848589.1">
    <property type="nucleotide sequence ID" value="NZ_QTJU01000007.1"/>
</dbReference>
<dbReference type="PANTHER" id="PTHR43818">
    <property type="entry name" value="BCDNA.GH03377"/>
    <property type="match status" value="1"/>
</dbReference>
<organism evidence="3 4">
    <name type="scientific">Deminuibacter soli</name>
    <dbReference type="NCBI Taxonomy" id="2291815"/>
    <lineage>
        <taxon>Bacteria</taxon>
        <taxon>Pseudomonadati</taxon>
        <taxon>Bacteroidota</taxon>
        <taxon>Chitinophagia</taxon>
        <taxon>Chitinophagales</taxon>
        <taxon>Chitinophagaceae</taxon>
        <taxon>Deminuibacter</taxon>
    </lineage>
</organism>
<accession>A0A3E1NFQ4</accession>
<dbReference type="PROSITE" id="PS51318">
    <property type="entry name" value="TAT"/>
    <property type="match status" value="1"/>
</dbReference>
<evidence type="ECO:0000313" key="3">
    <source>
        <dbReference type="EMBL" id="RFM26805.1"/>
    </source>
</evidence>
<dbReference type="OrthoDB" id="9771072at2"/>
<evidence type="ECO:0000259" key="1">
    <source>
        <dbReference type="Pfam" id="PF01408"/>
    </source>
</evidence>
<dbReference type="Proteomes" id="UP000261284">
    <property type="component" value="Unassembled WGS sequence"/>
</dbReference>
<sequence length="468" mass="51916">MPKLSSASRRRFLQQIGATSLLMAAGPLSSFAAREQAEERMIRYNKSFSPNDTIRLAVIGFGIQGHGDTATALKVPGVELVAVCDLYNGRLDNAKELYGDKIFTTRNYQEILGRKDVDAVIIATSDHWHARITKEALKAGKAVYCEKPMVHKISEGMDVVNASLASKGIIQIGSQRVSSIIYAKAQELLQAGEIGKLNMVNAVYDRQNAIGAWEYTMPLDASPDTVDWNRYVEGMNKIPFDPKKFFWWRNYKEFGTGVAGDLFVHLLSGTHVITGSKGPEKIYASGQLSYWKDGRNVPDVMTGILQYPDTAAHPAFQLTLQVNFVSGTGGGETIRLVGDEGVIDIKYNGLTVKHSIMPKAPGFGGYDAVMTYPKSMQQQLTDAYKQKYTDAERRAPHKDDIDFKAPPGYSDHLDHITRFFDAIRGSKQIVEDATFGFRAAAPALACNDSYFNKKIVFWNPEKMQLENS</sequence>
<dbReference type="InterPro" id="IPR050463">
    <property type="entry name" value="Gfo/Idh/MocA_oxidrdct_glycsds"/>
</dbReference>
<dbReference type="SUPFAM" id="SSF51735">
    <property type="entry name" value="NAD(P)-binding Rossmann-fold domains"/>
    <property type="match status" value="1"/>
</dbReference>
<reference evidence="3 4" key="1">
    <citation type="submission" date="2018-08" db="EMBL/GenBank/DDBJ databases">
        <title>Chitinophagaceae sp. K23C18032701, a novel bacterium isolated from forest soil.</title>
        <authorList>
            <person name="Wang C."/>
        </authorList>
    </citation>
    <scope>NUCLEOTIDE SEQUENCE [LARGE SCALE GENOMIC DNA]</scope>
    <source>
        <strain evidence="3 4">K23C18032701</strain>
    </source>
</reference>
<dbReference type="InterPro" id="IPR006311">
    <property type="entry name" value="TAT_signal"/>
</dbReference>
<keyword evidence="4" id="KW-1185">Reference proteome</keyword>
<dbReference type="InterPro" id="IPR036291">
    <property type="entry name" value="NAD(P)-bd_dom_sf"/>
</dbReference>
<name>A0A3E1NFQ4_9BACT</name>
<dbReference type="EMBL" id="QTJU01000007">
    <property type="protein sequence ID" value="RFM26805.1"/>
    <property type="molecule type" value="Genomic_DNA"/>
</dbReference>
<dbReference type="Pfam" id="PF22725">
    <property type="entry name" value="GFO_IDH_MocA_C3"/>
    <property type="match status" value="1"/>
</dbReference>
<dbReference type="InterPro" id="IPR055170">
    <property type="entry name" value="GFO_IDH_MocA-like_dom"/>
</dbReference>
<dbReference type="SUPFAM" id="SSF55347">
    <property type="entry name" value="Glyceraldehyde-3-phosphate dehydrogenase-like, C-terminal domain"/>
    <property type="match status" value="1"/>
</dbReference>
<dbReference type="AlphaFoldDB" id="A0A3E1NFQ4"/>
<comment type="caution">
    <text evidence="3">The sequence shown here is derived from an EMBL/GenBank/DDBJ whole genome shotgun (WGS) entry which is preliminary data.</text>
</comment>
<dbReference type="Gene3D" id="3.30.360.10">
    <property type="entry name" value="Dihydrodipicolinate Reductase, domain 2"/>
    <property type="match status" value="1"/>
</dbReference>
<dbReference type="Gene3D" id="3.40.50.720">
    <property type="entry name" value="NAD(P)-binding Rossmann-like Domain"/>
    <property type="match status" value="1"/>
</dbReference>
<feature type="domain" description="Gfo/Idh/MocA-like oxidoreductase N-terminal" evidence="1">
    <location>
        <begin position="54"/>
        <end position="168"/>
    </location>
</feature>
<gene>
    <name evidence="3" type="ORF">DXN05_17605</name>
</gene>
<dbReference type="InterPro" id="IPR000683">
    <property type="entry name" value="Gfo/Idh/MocA-like_OxRdtase_N"/>
</dbReference>
<dbReference type="PANTHER" id="PTHR43818:SF5">
    <property type="entry name" value="OXIDOREDUCTASE FAMILY PROTEIN"/>
    <property type="match status" value="1"/>
</dbReference>
<evidence type="ECO:0000313" key="4">
    <source>
        <dbReference type="Proteomes" id="UP000261284"/>
    </source>
</evidence>
<protein>
    <submittedName>
        <fullName evidence="3">Gfo/Idh/MocA family oxidoreductase</fullName>
    </submittedName>
</protein>
<dbReference type="GO" id="GO:0000166">
    <property type="term" value="F:nucleotide binding"/>
    <property type="evidence" value="ECO:0007669"/>
    <property type="project" value="InterPro"/>
</dbReference>
<dbReference type="Pfam" id="PF01408">
    <property type="entry name" value="GFO_IDH_MocA"/>
    <property type="match status" value="1"/>
</dbReference>